<feature type="transmembrane region" description="Helical" evidence="10">
    <location>
        <begin position="271"/>
        <end position="292"/>
    </location>
</feature>
<keyword evidence="8 9" id="KW-0807">Transducer</keyword>
<dbReference type="SUPFAM" id="SSF81321">
    <property type="entry name" value="Family A G protein-coupled receptor-like"/>
    <property type="match status" value="1"/>
</dbReference>
<dbReference type="GO" id="GO:0004930">
    <property type="term" value="F:G protein-coupled receptor activity"/>
    <property type="evidence" value="ECO:0007669"/>
    <property type="project" value="UniProtKB-KW"/>
</dbReference>
<dbReference type="InterPro" id="IPR000276">
    <property type="entry name" value="GPCR_Rhodpsn"/>
</dbReference>
<feature type="transmembrane region" description="Helical" evidence="10">
    <location>
        <begin position="16"/>
        <end position="43"/>
    </location>
</feature>
<evidence type="ECO:0000256" key="1">
    <source>
        <dbReference type="ARBA" id="ARBA00004651"/>
    </source>
</evidence>
<keyword evidence="5 9" id="KW-0297">G-protein coupled receptor</keyword>
<dbReference type="GeneID" id="110978226"/>
<feature type="domain" description="G-protein coupled receptors family 1 profile" evidence="11">
    <location>
        <begin position="35"/>
        <end position="290"/>
    </location>
</feature>
<organism evidence="12 13">
    <name type="scientific">Acanthaster planci</name>
    <name type="common">Crown-of-thorns starfish</name>
    <dbReference type="NCBI Taxonomy" id="133434"/>
    <lineage>
        <taxon>Eukaryota</taxon>
        <taxon>Metazoa</taxon>
        <taxon>Echinodermata</taxon>
        <taxon>Eleutherozoa</taxon>
        <taxon>Asterozoa</taxon>
        <taxon>Asteroidea</taxon>
        <taxon>Valvatacea</taxon>
        <taxon>Valvatida</taxon>
        <taxon>Acanthasteridae</taxon>
        <taxon>Acanthaster</taxon>
    </lineage>
</organism>
<name>A0A8B7Y851_ACAPL</name>
<keyword evidence="7 9" id="KW-0675">Receptor</keyword>
<feature type="transmembrane region" description="Helical" evidence="10">
    <location>
        <begin position="182"/>
        <end position="202"/>
    </location>
</feature>
<dbReference type="AlphaFoldDB" id="A0A8B7Y851"/>
<evidence type="ECO:0000256" key="7">
    <source>
        <dbReference type="ARBA" id="ARBA00023170"/>
    </source>
</evidence>
<evidence type="ECO:0000313" key="12">
    <source>
        <dbReference type="Proteomes" id="UP000694845"/>
    </source>
</evidence>
<dbReference type="InterPro" id="IPR050569">
    <property type="entry name" value="TAAR"/>
</dbReference>
<accession>A0A8B7Y851</accession>
<dbReference type="KEGG" id="aplc:110978226"/>
<comment type="similarity">
    <text evidence="9">Belongs to the G-protein coupled receptor 1 family.</text>
</comment>
<dbReference type="PANTHER" id="PTHR24249">
    <property type="entry name" value="HISTAMINE RECEPTOR-RELATED G-PROTEIN COUPLED RECEPTOR"/>
    <property type="match status" value="1"/>
</dbReference>
<evidence type="ECO:0000256" key="9">
    <source>
        <dbReference type="RuleBase" id="RU000688"/>
    </source>
</evidence>
<keyword evidence="2" id="KW-1003">Cell membrane</keyword>
<dbReference type="Gene3D" id="1.20.1070.10">
    <property type="entry name" value="Rhodopsin 7-helix transmembrane proteins"/>
    <property type="match status" value="1"/>
</dbReference>
<dbReference type="Pfam" id="PF00001">
    <property type="entry name" value="7tm_1"/>
    <property type="match status" value="1"/>
</dbReference>
<dbReference type="CDD" id="cd00637">
    <property type="entry name" value="7tm_classA_rhodopsin-like"/>
    <property type="match status" value="1"/>
</dbReference>
<feature type="transmembrane region" description="Helical" evidence="10">
    <location>
        <begin position="92"/>
        <end position="113"/>
    </location>
</feature>
<evidence type="ECO:0000259" key="11">
    <source>
        <dbReference type="PROSITE" id="PS50262"/>
    </source>
</evidence>
<proteinExistence type="inferred from homology"/>
<gene>
    <name evidence="13" type="primary">LOC110978226</name>
</gene>
<dbReference type="PANTHER" id="PTHR24249:SF411">
    <property type="entry name" value="G-PROTEIN COUPLED RECEPTORS FAMILY 1 PROFILE DOMAIN-CONTAINING PROTEIN"/>
    <property type="match status" value="1"/>
</dbReference>
<evidence type="ECO:0000256" key="10">
    <source>
        <dbReference type="SAM" id="Phobius"/>
    </source>
</evidence>
<keyword evidence="12" id="KW-1185">Reference proteome</keyword>
<dbReference type="OrthoDB" id="10042731at2759"/>
<evidence type="ECO:0000256" key="2">
    <source>
        <dbReference type="ARBA" id="ARBA00022475"/>
    </source>
</evidence>
<dbReference type="PROSITE" id="PS50262">
    <property type="entry name" value="G_PROTEIN_RECEP_F1_2"/>
    <property type="match status" value="1"/>
</dbReference>
<keyword evidence="4 10" id="KW-1133">Transmembrane helix</keyword>
<dbReference type="Proteomes" id="UP000694845">
    <property type="component" value="Unplaced"/>
</dbReference>
<protein>
    <submittedName>
        <fullName evidence="13">Somatostatin receptor type 4-like</fullName>
    </submittedName>
</protein>
<dbReference type="RefSeq" id="XP_022088737.1">
    <property type="nucleotide sequence ID" value="XM_022233045.1"/>
</dbReference>
<evidence type="ECO:0000256" key="6">
    <source>
        <dbReference type="ARBA" id="ARBA00023136"/>
    </source>
</evidence>
<feature type="transmembrane region" description="Helical" evidence="10">
    <location>
        <begin position="239"/>
        <end position="259"/>
    </location>
</feature>
<keyword evidence="6 10" id="KW-0472">Membrane</keyword>
<keyword evidence="3 9" id="KW-0812">Transmembrane</keyword>
<reference evidence="13" key="1">
    <citation type="submission" date="2025-08" db="UniProtKB">
        <authorList>
            <consortium name="RefSeq"/>
        </authorList>
    </citation>
    <scope>IDENTIFICATION</scope>
</reference>
<feature type="transmembrane region" description="Helical" evidence="10">
    <location>
        <begin position="134"/>
        <end position="155"/>
    </location>
</feature>
<feature type="transmembrane region" description="Helical" evidence="10">
    <location>
        <begin position="55"/>
        <end position="80"/>
    </location>
</feature>
<comment type="subcellular location">
    <subcellularLocation>
        <location evidence="1">Cell membrane</location>
        <topology evidence="1">Multi-pass membrane protein</topology>
    </subcellularLocation>
</comment>
<evidence type="ECO:0000256" key="4">
    <source>
        <dbReference type="ARBA" id="ARBA00022989"/>
    </source>
</evidence>
<dbReference type="InterPro" id="IPR017452">
    <property type="entry name" value="GPCR_Rhodpsn_7TM"/>
</dbReference>
<evidence type="ECO:0000256" key="8">
    <source>
        <dbReference type="ARBA" id="ARBA00023224"/>
    </source>
</evidence>
<evidence type="ECO:0000256" key="5">
    <source>
        <dbReference type="ARBA" id="ARBA00023040"/>
    </source>
</evidence>
<evidence type="ECO:0000256" key="3">
    <source>
        <dbReference type="ARBA" id="ARBA00022692"/>
    </source>
</evidence>
<evidence type="ECO:0000313" key="13">
    <source>
        <dbReference type="RefSeq" id="XP_022088737.1"/>
    </source>
</evidence>
<sequence>METLDWANGTSAREEWVIVIQTTVLTITTLLVIVGNILCFMVLLKSNDTGEVTRLCMLFLTATDTGVGFLICIPVTGATAVDRWPYGDAFCLALAGSTILLSMDSIFVVLVNVERFVAIVWPLRSVTYVTIPRVRVALVGVWALGASFAGVYCFIPGRSAVYHPHFHTCFMDPDDPDQSDSVGIMAAWIFGILPFVITLLLYGRLYQIARRHARQISVMEGPQNHHVIKRSDLKTATTFFIMTAVLAVSWLPFAVVICYEGVTRRTAHPAAIFISEILLLSNSYWNIVIYYIRNEKFRRAGRRFVRDCLCKGRDNRLRNEIEPSRIIESPSLKSNAVLTHHL</sequence>
<dbReference type="OMA" id="YWNIVIY"/>
<dbReference type="PROSITE" id="PS00237">
    <property type="entry name" value="G_PROTEIN_RECEP_F1_1"/>
    <property type="match status" value="1"/>
</dbReference>
<dbReference type="GO" id="GO:0005886">
    <property type="term" value="C:plasma membrane"/>
    <property type="evidence" value="ECO:0007669"/>
    <property type="project" value="UniProtKB-SubCell"/>
</dbReference>
<dbReference type="PRINTS" id="PR00237">
    <property type="entry name" value="GPCRRHODOPSN"/>
</dbReference>